<dbReference type="InterPro" id="IPR027417">
    <property type="entry name" value="P-loop_NTPase"/>
</dbReference>
<dbReference type="SMART" id="SM00382">
    <property type="entry name" value="AAA"/>
    <property type="match status" value="1"/>
</dbReference>
<evidence type="ECO:0000259" key="1">
    <source>
        <dbReference type="SMART" id="SM00382"/>
    </source>
</evidence>
<protein>
    <submittedName>
        <fullName evidence="2">AAA family ATPase</fullName>
    </submittedName>
</protein>
<dbReference type="InterPro" id="IPR011704">
    <property type="entry name" value="ATPase_dyneun-rel_AAA"/>
</dbReference>
<reference evidence="2" key="1">
    <citation type="submission" date="2022-03" db="EMBL/GenBank/DDBJ databases">
        <title>De novo assembled genomes of Belliella spp. (Cyclobacteriaceae) strains.</title>
        <authorList>
            <person name="Szabo A."/>
            <person name="Korponai K."/>
            <person name="Felfoldi T."/>
        </authorList>
    </citation>
    <scope>NUCLEOTIDE SEQUENCE</scope>
    <source>
        <strain evidence="2">DSM 111903</strain>
    </source>
</reference>
<evidence type="ECO:0000313" key="3">
    <source>
        <dbReference type="Proteomes" id="UP001165430"/>
    </source>
</evidence>
<keyword evidence="3" id="KW-1185">Reference proteome</keyword>
<organism evidence="2 3">
    <name type="scientific">Belliella alkalica</name>
    <dbReference type="NCBI Taxonomy" id="1730871"/>
    <lineage>
        <taxon>Bacteria</taxon>
        <taxon>Pseudomonadati</taxon>
        <taxon>Bacteroidota</taxon>
        <taxon>Cytophagia</taxon>
        <taxon>Cytophagales</taxon>
        <taxon>Cyclobacteriaceae</taxon>
        <taxon>Belliella</taxon>
    </lineage>
</organism>
<dbReference type="SUPFAM" id="SSF52540">
    <property type="entry name" value="P-loop containing nucleoside triphosphate hydrolases"/>
    <property type="match status" value="1"/>
</dbReference>
<evidence type="ECO:0000313" key="2">
    <source>
        <dbReference type="EMBL" id="MCH7415850.1"/>
    </source>
</evidence>
<dbReference type="InterPro" id="IPR003593">
    <property type="entry name" value="AAA+_ATPase"/>
</dbReference>
<proteinExistence type="predicted"/>
<name>A0ABS9VHD4_9BACT</name>
<accession>A0ABS9VHD4</accession>
<dbReference type="EMBL" id="JAKZGO010000034">
    <property type="protein sequence ID" value="MCH7415850.1"/>
    <property type="molecule type" value="Genomic_DNA"/>
</dbReference>
<dbReference type="PANTHER" id="PTHR37291">
    <property type="entry name" value="5-METHYLCYTOSINE-SPECIFIC RESTRICTION ENZYME B"/>
    <property type="match status" value="1"/>
</dbReference>
<sequence length="781" mass="90024">MTEQEIKKGIKDVCEISSEIATLYADNNALVAKLNSVPQDELQKASDYYASRSGVIVDLRKDVLKYLKDGSKLDLTTLEGFIVKHKTGKENQYRAYKNYYSIFFPIITFYGHNPIREFIDQFIFEIINRLQLKDKVKHIYFDFQGARQQGSDRLWFALFNKNQATQSTGLQIFSDFHHGTIKYGIYRHSDASYIKGPIELSPENFDFEEMLKFFEENKKLIIDDEPIKDKLLTIPLYQNRLYKISHGSFKTKANESIRDVFKENQWIVIHENTKKGQAEAFKNDLTEGDFVYITIGGNELFAIAKVKAGSWGYVPEDITDENGWIYREVEYVKSAINPDPSPLKSLKEFIYPSGNSTFTEITIDKIEEANRNIFEPHFGVEFISKGATKIKEQGEFQKHPNNIILFGPPGTGKTYNSIDKAVEIVTGIKSNHEDSKEIFDKLKKEGQIEFVTFHQNYSYEDFMVGIRPDIEFDQLRFKPYRGIFYEIAKKAKENYLASKEQTALAKSFSQVFNEIIKPIEEKNESVEITMVSGLKYKITDVSDTTIHFTKPSGGTQHTLSIQTLQDVVEGIKEVTSGLSVYYNPLAKLIQEKRKPSGSGQKEKLKNFVLIIDEINRANISKVFGELITLLEEDKRIDAKNELRLTLPNGDKEFGVPPNLYLVGTMNTADKSIALIDIALRRRFEFIGYFPDYSKLEESDGDFLKHINKEIYSRKKSADYLIGHAYFMTVIDTFKVIKNKIIPLLMEYFSGKTEVVEEIFKNSSWVIKYDIEKYDWIIQPAN</sequence>
<dbReference type="PANTHER" id="PTHR37291:SF1">
    <property type="entry name" value="TYPE IV METHYL-DIRECTED RESTRICTION ENZYME ECOKMCRB SUBUNIT"/>
    <property type="match status" value="1"/>
</dbReference>
<comment type="caution">
    <text evidence="2">The sequence shown here is derived from an EMBL/GenBank/DDBJ whole genome shotgun (WGS) entry which is preliminary data.</text>
</comment>
<dbReference type="InterPro" id="IPR052934">
    <property type="entry name" value="Methyl-DNA_Rec/Restrict_Enz"/>
</dbReference>
<gene>
    <name evidence="2" type="ORF">MM213_20285</name>
</gene>
<feature type="domain" description="AAA+ ATPase" evidence="1">
    <location>
        <begin position="399"/>
        <end position="693"/>
    </location>
</feature>
<dbReference type="Gene3D" id="3.40.50.300">
    <property type="entry name" value="P-loop containing nucleotide triphosphate hydrolases"/>
    <property type="match status" value="1"/>
</dbReference>
<dbReference type="Proteomes" id="UP001165430">
    <property type="component" value="Unassembled WGS sequence"/>
</dbReference>
<dbReference type="RefSeq" id="WP_241414713.1">
    <property type="nucleotide sequence ID" value="NZ_JAKZGO010000034.1"/>
</dbReference>
<dbReference type="Pfam" id="PF07728">
    <property type="entry name" value="AAA_5"/>
    <property type="match status" value="1"/>
</dbReference>